<protein>
    <submittedName>
        <fullName evidence="1">Uncharacterized protein</fullName>
    </submittedName>
</protein>
<accession>A0A9Q0HBU6</accession>
<evidence type="ECO:0000313" key="1">
    <source>
        <dbReference type="EMBL" id="KAJ4961197.1"/>
    </source>
</evidence>
<evidence type="ECO:0000313" key="2">
    <source>
        <dbReference type="Proteomes" id="UP001141806"/>
    </source>
</evidence>
<dbReference type="AlphaFoldDB" id="A0A9Q0HBU6"/>
<comment type="caution">
    <text evidence="1">The sequence shown here is derived from an EMBL/GenBank/DDBJ whole genome shotgun (WGS) entry which is preliminary data.</text>
</comment>
<dbReference type="Proteomes" id="UP001141806">
    <property type="component" value="Unassembled WGS sequence"/>
</dbReference>
<reference evidence="1" key="1">
    <citation type="journal article" date="2023" name="Plant J.">
        <title>The genome of the king protea, Protea cynaroides.</title>
        <authorList>
            <person name="Chang J."/>
            <person name="Duong T.A."/>
            <person name="Schoeman C."/>
            <person name="Ma X."/>
            <person name="Roodt D."/>
            <person name="Barker N."/>
            <person name="Li Z."/>
            <person name="Van de Peer Y."/>
            <person name="Mizrachi E."/>
        </authorList>
    </citation>
    <scope>NUCLEOTIDE SEQUENCE</scope>
    <source>
        <tissue evidence="1">Young leaves</tissue>
    </source>
</reference>
<organism evidence="1 2">
    <name type="scientific">Protea cynaroides</name>
    <dbReference type="NCBI Taxonomy" id="273540"/>
    <lineage>
        <taxon>Eukaryota</taxon>
        <taxon>Viridiplantae</taxon>
        <taxon>Streptophyta</taxon>
        <taxon>Embryophyta</taxon>
        <taxon>Tracheophyta</taxon>
        <taxon>Spermatophyta</taxon>
        <taxon>Magnoliopsida</taxon>
        <taxon>Proteales</taxon>
        <taxon>Proteaceae</taxon>
        <taxon>Protea</taxon>
    </lineage>
</organism>
<proteinExistence type="predicted"/>
<sequence>MRDSLLNKGSVLGLGKKRYCKRRRWTAAEKGKATLNGSVQANGDWVPLKVAARHESGNGQQRGTVHGSRSFASVFAGLPDLSALPDPVVEGGIIRVVLPQAAVDRQMEKFKTALIGRVFTKDVDEGDEQDLEEGELEDYVKEIPGSVDNQQDATHVGAFGLQGNDGFTIVEKRQSVTTGTEKQQAAVSKARVTRLALLASL</sequence>
<dbReference type="EMBL" id="JAMYWD010000009">
    <property type="protein sequence ID" value="KAJ4961197.1"/>
    <property type="molecule type" value="Genomic_DNA"/>
</dbReference>
<gene>
    <name evidence="1" type="ORF">NE237_021107</name>
</gene>
<name>A0A9Q0HBU6_9MAGN</name>
<keyword evidence="2" id="KW-1185">Reference proteome</keyword>